<dbReference type="EMBL" id="BGPR01036268">
    <property type="protein sequence ID" value="GBO11405.1"/>
    <property type="molecule type" value="Genomic_DNA"/>
</dbReference>
<proteinExistence type="predicted"/>
<keyword evidence="2" id="KW-1185">Reference proteome</keyword>
<reference evidence="1 2" key="1">
    <citation type="journal article" date="2019" name="Sci. Rep.">
        <title>Orb-weaving spider Araneus ventricosus genome elucidates the spidroin gene catalogue.</title>
        <authorList>
            <person name="Kono N."/>
            <person name="Nakamura H."/>
            <person name="Ohtoshi R."/>
            <person name="Moran D.A.P."/>
            <person name="Shinohara A."/>
            <person name="Yoshida Y."/>
            <person name="Fujiwara M."/>
            <person name="Mori M."/>
            <person name="Tomita M."/>
            <person name="Arakawa K."/>
        </authorList>
    </citation>
    <scope>NUCLEOTIDE SEQUENCE [LARGE SCALE GENOMIC DNA]</scope>
</reference>
<comment type="caution">
    <text evidence="1">The sequence shown here is derived from an EMBL/GenBank/DDBJ whole genome shotgun (WGS) entry which is preliminary data.</text>
</comment>
<organism evidence="1 2">
    <name type="scientific">Araneus ventricosus</name>
    <name type="common">Orbweaver spider</name>
    <name type="synonym">Epeira ventricosa</name>
    <dbReference type="NCBI Taxonomy" id="182803"/>
    <lineage>
        <taxon>Eukaryota</taxon>
        <taxon>Metazoa</taxon>
        <taxon>Ecdysozoa</taxon>
        <taxon>Arthropoda</taxon>
        <taxon>Chelicerata</taxon>
        <taxon>Arachnida</taxon>
        <taxon>Araneae</taxon>
        <taxon>Araneomorphae</taxon>
        <taxon>Entelegynae</taxon>
        <taxon>Araneoidea</taxon>
        <taxon>Araneidae</taxon>
        <taxon>Araneus</taxon>
    </lineage>
</organism>
<dbReference type="AlphaFoldDB" id="A0A4Y2UED8"/>
<evidence type="ECO:0000313" key="1">
    <source>
        <dbReference type="EMBL" id="GBO11405.1"/>
    </source>
</evidence>
<sequence length="220" mass="25384">MKAGLSCKPHDEGELFLPLLQSLEAALRETWREEFGPIVEENKKLQALLEKAQKHNIPSDFIDYITRTSVNIKNTKLLNPIGIFLLASIRTVPIFDASENIDVTQSSPFRCLYCRFFSKHRKFRYNVSRCIIDIDVRKRAAFPRSSVYLSPCFFHRDLSRRHTLRSADHCADTMNPDVTANENDEKSSRVLRKRSVLSVVESLSHRNMLSSNHVNSLMLF</sequence>
<name>A0A4Y2UED8_ARAVE</name>
<accession>A0A4Y2UED8</accession>
<gene>
    <name evidence="1" type="ORF">AVEN_57860_1</name>
</gene>
<protein>
    <submittedName>
        <fullName evidence="1">Uncharacterized protein</fullName>
    </submittedName>
</protein>
<dbReference type="Proteomes" id="UP000499080">
    <property type="component" value="Unassembled WGS sequence"/>
</dbReference>
<evidence type="ECO:0000313" key="2">
    <source>
        <dbReference type="Proteomes" id="UP000499080"/>
    </source>
</evidence>